<dbReference type="EMBL" id="ONZQ02000005">
    <property type="protein sequence ID" value="SPO01632.1"/>
    <property type="molecule type" value="Genomic_DNA"/>
</dbReference>
<evidence type="ECO:0000313" key="6">
    <source>
        <dbReference type="Proteomes" id="UP001187682"/>
    </source>
</evidence>
<dbReference type="GO" id="GO:0008270">
    <property type="term" value="F:zinc ion binding"/>
    <property type="evidence" value="ECO:0007669"/>
    <property type="project" value="InterPro"/>
</dbReference>
<evidence type="ECO:0000313" key="5">
    <source>
        <dbReference type="EMBL" id="SPO01632.1"/>
    </source>
</evidence>
<comment type="caution">
    <text evidence="5">The sequence shown here is derived from an EMBL/GenBank/DDBJ whole genome shotgun (WGS) entry which is preliminary data.</text>
</comment>
<feature type="region of interest" description="Disordered" evidence="2">
    <location>
        <begin position="55"/>
        <end position="96"/>
    </location>
</feature>
<dbReference type="CDD" id="cd12148">
    <property type="entry name" value="fungal_TF_MHR"/>
    <property type="match status" value="1"/>
</dbReference>
<proteinExistence type="predicted"/>
<keyword evidence="3" id="KW-1133">Transmembrane helix</keyword>
<dbReference type="Pfam" id="PF04082">
    <property type="entry name" value="Fungal_trans"/>
    <property type="match status" value="1"/>
</dbReference>
<dbReference type="GO" id="GO:0006351">
    <property type="term" value="P:DNA-templated transcription"/>
    <property type="evidence" value="ECO:0007669"/>
    <property type="project" value="InterPro"/>
</dbReference>
<keyword evidence="6" id="KW-1185">Reference proteome</keyword>
<evidence type="ECO:0000256" key="3">
    <source>
        <dbReference type="SAM" id="Phobius"/>
    </source>
</evidence>
<gene>
    <name evidence="5" type="ORF">DNG_04306</name>
</gene>
<evidence type="ECO:0000256" key="2">
    <source>
        <dbReference type="SAM" id="MobiDB-lite"/>
    </source>
</evidence>
<feature type="compositionally biased region" description="Low complexity" evidence="2">
    <location>
        <begin position="70"/>
        <end position="83"/>
    </location>
</feature>
<name>A0AAE8SUE9_9PEZI</name>
<dbReference type="Proteomes" id="UP001187682">
    <property type="component" value="Unassembled WGS sequence"/>
</dbReference>
<protein>
    <recommendedName>
        <fullName evidence="4">Xylanolytic transcriptional activator regulatory domain-containing protein</fullName>
    </recommendedName>
</protein>
<accession>A0AAE8SUE9</accession>
<dbReference type="GO" id="GO:0003700">
    <property type="term" value="F:DNA-binding transcription factor activity"/>
    <property type="evidence" value="ECO:0007669"/>
    <property type="project" value="InterPro"/>
</dbReference>
<keyword evidence="3" id="KW-0812">Transmembrane</keyword>
<feature type="transmembrane region" description="Helical" evidence="3">
    <location>
        <begin position="506"/>
        <end position="527"/>
    </location>
</feature>
<dbReference type="InterPro" id="IPR050987">
    <property type="entry name" value="AtrR-like"/>
</dbReference>
<dbReference type="PANTHER" id="PTHR46910">
    <property type="entry name" value="TRANSCRIPTION FACTOR PDR1"/>
    <property type="match status" value="1"/>
</dbReference>
<sequence>MWMLASTTKVLMDHRTPWSLFAAHAILAVLGNERKIDIIDRRLDDVVRLLEELKTDRQPSATSESTKEQSASTRAPSSASTPPIHAIKTESDDPVIEGDSSLTAQTLLANEFLEQVVNTEQLQGASLELRETLDSLRHIMSTLRQHNSSGSASYDNASPVPGPTRPTGELPPIEKVVKMLRVAKGEKLAGIFWLEPYVAFARFPELCLTVYFSDQYSYTDYILVTSALATLFCDSALNLSPELKEENLRYCHMCRANLETALASLPLHLPATQQVIIALMSGAFYAIEICKAPLAWTLTCKASEICQTLGYQRESSMKDDKPEDRDYKHLIFWSIYFLDKGLSLRLGRASTIPDQEITVPPPDGDPSTDPMFGYFAVWTMVARCQGNIYDMLYSPNSIAQPDHVRQSRVDSLACQLDEIRIKSEKMNNSQVVADKMGSDMAIFSMHTDDVLRLSLLTLVYRAAPREESCSTTFSSNCIKAARATLQRHQECIAFMEKSSPIYFATYLHWTLLFAPFTPFIVLFCCVIETQDQEDLARLQAFVTSISLASSFSDAGSKMHRLFQVLYSVALRYVEFRIATPPQEQLQASAEIDAYLAQLGFSQAAAGQQEAFIQPVLFETHPASTEFADTGMSDGSGVVRATNPMMWMGNTEQLEDWFHGNQQMLGFLQDPAFSLPTQD</sequence>
<dbReference type="GO" id="GO:0003677">
    <property type="term" value="F:DNA binding"/>
    <property type="evidence" value="ECO:0007669"/>
    <property type="project" value="InterPro"/>
</dbReference>
<evidence type="ECO:0000259" key="4">
    <source>
        <dbReference type="SMART" id="SM00906"/>
    </source>
</evidence>
<feature type="region of interest" description="Disordered" evidence="2">
    <location>
        <begin position="145"/>
        <end position="169"/>
    </location>
</feature>
<reference evidence="5" key="1">
    <citation type="submission" date="2018-03" db="EMBL/GenBank/DDBJ databases">
        <authorList>
            <person name="Guldener U."/>
        </authorList>
    </citation>
    <scope>NUCLEOTIDE SEQUENCE</scope>
</reference>
<dbReference type="PANTHER" id="PTHR46910:SF5">
    <property type="entry name" value="ZN(II)2CYS6 TRANSCRIPTION FACTOR (EUROFUNG)"/>
    <property type="match status" value="1"/>
</dbReference>
<keyword evidence="1" id="KW-0539">Nucleus</keyword>
<organism evidence="5 6">
    <name type="scientific">Cephalotrichum gorgonifer</name>
    <dbReference type="NCBI Taxonomy" id="2041049"/>
    <lineage>
        <taxon>Eukaryota</taxon>
        <taxon>Fungi</taxon>
        <taxon>Dikarya</taxon>
        <taxon>Ascomycota</taxon>
        <taxon>Pezizomycotina</taxon>
        <taxon>Sordariomycetes</taxon>
        <taxon>Hypocreomycetidae</taxon>
        <taxon>Microascales</taxon>
        <taxon>Microascaceae</taxon>
        <taxon>Cephalotrichum</taxon>
    </lineage>
</organism>
<feature type="domain" description="Xylanolytic transcriptional activator regulatory" evidence="4">
    <location>
        <begin position="295"/>
        <end position="368"/>
    </location>
</feature>
<evidence type="ECO:0000256" key="1">
    <source>
        <dbReference type="ARBA" id="ARBA00023242"/>
    </source>
</evidence>
<dbReference type="SMART" id="SM00906">
    <property type="entry name" value="Fungal_trans"/>
    <property type="match status" value="1"/>
</dbReference>
<keyword evidence="3" id="KW-0472">Membrane</keyword>
<dbReference type="InterPro" id="IPR007219">
    <property type="entry name" value="XnlR_reg_dom"/>
</dbReference>
<dbReference type="AlphaFoldDB" id="A0AAE8SUE9"/>
<feature type="compositionally biased region" description="Polar residues" evidence="2">
    <location>
        <begin position="145"/>
        <end position="156"/>
    </location>
</feature>